<dbReference type="Pfam" id="PF18120">
    <property type="entry name" value="DUF5597"/>
    <property type="match status" value="1"/>
</dbReference>
<reference evidence="4 5" key="1">
    <citation type="submission" date="2021-07" db="EMBL/GenBank/DDBJ databases">
        <title>Sphingomonas sp.</title>
        <authorList>
            <person name="Feng G."/>
            <person name="Li J."/>
            <person name="Pan M."/>
        </authorList>
    </citation>
    <scope>NUCLEOTIDE SEQUENCE [LARGE SCALE GENOMIC DNA]</scope>
    <source>
        <strain evidence="4 5">RRHST34</strain>
    </source>
</reference>
<accession>A0ABS7BL38</accession>
<sequence length="561" mass="60467">MSSLLAATRLFSAGIVLLASTAAQAQSAGAPHLERRGEATQLIVDGNPFLVLGGELHNSSSSDLAYMAPIWPKLKGMNLNTVLAPIAWETIEPQEGRFDFSNVDGLLKGARAQNLRLVLLWFGAWKNTYSSYVPAWVKRDQTRFPRAETSDGRGTERLSPFSTSTRDADARAFTALMRHLRAVDEVQHTILMVQVENEVGVIPESRDHSAPADAALAAPVPEPLLRYLAANRSTLHPTLRTAWEAAGARTAGTWREVFGDAAMTDSLFMSWAYATYIEGVTAAGKAQYRLPMFTNAALIRPNYEPGQYNSGGPLPYAIDIYKAGAPSLDFLAPDIYFEDYANWASQYARSDNPLFVPEARGGPVGAANALYSLGTLRAVGFSPFGIDGEGVVLQGDASIGLSAAGEGDPAMTALYGQLAPLAPLILQKQVEGGLTTVLMEGGAQRAGRGRIGDYVVNMTRAGGPKGDVDQTSRVAAMFLQTTSDEFLVVGSGDAQLSFTTDRPGEPIVGIESIDEQYLRDGGMVAGRRLNGDETGQGQSLRLFSKDAGDRKIYRVRLYRYR</sequence>
<feature type="domain" description="DUF5597" evidence="3">
    <location>
        <begin position="412"/>
        <end position="541"/>
    </location>
</feature>
<keyword evidence="1" id="KW-0732">Signal</keyword>
<evidence type="ECO:0000313" key="4">
    <source>
        <dbReference type="EMBL" id="MBW6530319.1"/>
    </source>
</evidence>
<proteinExistence type="predicted"/>
<dbReference type="Gene3D" id="2.60.220.20">
    <property type="entry name" value="putative beta-Galactosidase from caulobacter crescentus"/>
    <property type="match status" value="1"/>
</dbReference>
<evidence type="ECO:0000256" key="1">
    <source>
        <dbReference type="SAM" id="SignalP"/>
    </source>
</evidence>
<dbReference type="Pfam" id="PF01301">
    <property type="entry name" value="Glyco_hydro_35"/>
    <property type="match status" value="1"/>
</dbReference>
<dbReference type="SUPFAM" id="SSF51445">
    <property type="entry name" value="(Trans)glycosidases"/>
    <property type="match status" value="1"/>
</dbReference>
<comment type="caution">
    <text evidence="4">The sequence shown here is derived from an EMBL/GenBank/DDBJ whole genome shotgun (WGS) entry which is preliminary data.</text>
</comment>
<dbReference type="InterPro" id="IPR017853">
    <property type="entry name" value="GH"/>
</dbReference>
<dbReference type="Proteomes" id="UP000759103">
    <property type="component" value="Unassembled WGS sequence"/>
</dbReference>
<dbReference type="InterPro" id="IPR031330">
    <property type="entry name" value="Gly_Hdrlase_35_cat"/>
</dbReference>
<gene>
    <name evidence="4" type="ORF">KZ820_06180</name>
</gene>
<keyword evidence="5" id="KW-1185">Reference proteome</keyword>
<dbReference type="EMBL" id="JAHXZN010000001">
    <property type="protein sequence ID" value="MBW6530319.1"/>
    <property type="molecule type" value="Genomic_DNA"/>
</dbReference>
<feature type="signal peptide" evidence="1">
    <location>
        <begin position="1"/>
        <end position="25"/>
    </location>
</feature>
<protein>
    <submittedName>
        <fullName evidence="4">DUF5597 domain-containing protein</fullName>
    </submittedName>
</protein>
<name>A0ABS7BL38_9SPHN</name>
<dbReference type="InterPro" id="IPR040719">
    <property type="entry name" value="DUF5597"/>
</dbReference>
<evidence type="ECO:0000259" key="3">
    <source>
        <dbReference type="Pfam" id="PF18120"/>
    </source>
</evidence>
<feature type="chain" id="PRO_5045679028" evidence="1">
    <location>
        <begin position="26"/>
        <end position="561"/>
    </location>
</feature>
<dbReference type="Gene3D" id="3.20.20.80">
    <property type="entry name" value="Glycosidases"/>
    <property type="match status" value="1"/>
</dbReference>
<feature type="domain" description="Glycoside hydrolase 35 catalytic" evidence="2">
    <location>
        <begin position="41"/>
        <end position="209"/>
    </location>
</feature>
<evidence type="ECO:0000259" key="2">
    <source>
        <dbReference type="Pfam" id="PF01301"/>
    </source>
</evidence>
<organism evidence="4 5">
    <name type="scientific">Sphingomonas citri</name>
    <dbReference type="NCBI Taxonomy" id="2862499"/>
    <lineage>
        <taxon>Bacteria</taxon>
        <taxon>Pseudomonadati</taxon>
        <taxon>Pseudomonadota</taxon>
        <taxon>Alphaproteobacteria</taxon>
        <taxon>Sphingomonadales</taxon>
        <taxon>Sphingomonadaceae</taxon>
        <taxon>Sphingomonas</taxon>
    </lineage>
</organism>
<evidence type="ECO:0000313" key="5">
    <source>
        <dbReference type="Proteomes" id="UP000759103"/>
    </source>
</evidence>